<name>A0A7W8A931_9ACTN</name>
<dbReference type="Proteomes" id="UP000568380">
    <property type="component" value="Unassembled WGS sequence"/>
</dbReference>
<gene>
    <name evidence="1" type="ORF">HNR40_007396</name>
</gene>
<accession>A0A7W8A931</accession>
<keyword evidence="2" id="KW-1185">Reference proteome</keyword>
<proteinExistence type="predicted"/>
<evidence type="ECO:0000313" key="2">
    <source>
        <dbReference type="Proteomes" id="UP000568380"/>
    </source>
</evidence>
<dbReference type="EMBL" id="JACHIN010000012">
    <property type="protein sequence ID" value="MBB5081901.1"/>
    <property type="molecule type" value="Genomic_DNA"/>
</dbReference>
<organism evidence="1 2">
    <name type="scientific">Nonomuraea endophytica</name>
    <dbReference type="NCBI Taxonomy" id="714136"/>
    <lineage>
        <taxon>Bacteria</taxon>
        <taxon>Bacillati</taxon>
        <taxon>Actinomycetota</taxon>
        <taxon>Actinomycetes</taxon>
        <taxon>Streptosporangiales</taxon>
        <taxon>Streptosporangiaceae</taxon>
        <taxon>Nonomuraea</taxon>
    </lineage>
</organism>
<protein>
    <submittedName>
        <fullName evidence="1">Uncharacterized protein</fullName>
    </submittedName>
</protein>
<evidence type="ECO:0000313" key="1">
    <source>
        <dbReference type="EMBL" id="MBB5081901.1"/>
    </source>
</evidence>
<sequence length="37" mass="4094">MRLPHETTADSVPGLDITDLDHANERARITAKGHVVR</sequence>
<dbReference type="AlphaFoldDB" id="A0A7W8A931"/>
<reference evidence="1 2" key="1">
    <citation type="submission" date="2020-08" db="EMBL/GenBank/DDBJ databases">
        <title>Genomic Encyclopedia of Type Strains, Phase IV (KMG-IV): sequencing the most valuable type-strain genomes for metagenomic binning, comparative biology and taxonomic classification.</title>
        <authorList>
            <person name="Goeker M."/>
        </authorList>
    </citation>
    <scope>NUCLEOTIDE SEQUENCE [LARGE SCALE GENOMIC DNA]</scope>
    <source>
        <strain evidence="1 2">DSM 45385</strain>
    </source>
</reference>
<comment type="caution">
    <text evidence="1">The sequence shown here is derived from an EMBL/GenBank/DDBJ whole genome shotgun (WGS) entry which is preliminary data.</text>
</comment>